<dbReference type="InterPro" id="IPR015815">
    <property type="entry name" value="HIBADH-related"/>
</dbReference>
<dbReference type="PANTHER" id="PTHR43060:SF15">
    <property type="entry name" value="3-HYDROXYISOBUTYRATE DEHYDROGENASE-LIKE 1, MITOCHONDRIAL-RELATED"/>
    <property type="match status" value="1"/>
</dbReference>
<dbReference type="AlphaFoldDB" id="A0A2P7R4D6"/>
<dbReference type="InterPro" id="IPR036291">
    <property type="entry name" value="NAD(P)-bd_dom_sf"/>
</dbReference>
<dbReference type="InterPro" id="IPR013328">
    <property type="entry name" value="6PGD_dom2"/>
</dbReference>
<keyword evidence="3" id="KW-0520">NAD</keyword>
<gene>
    <name evidence="7" type="ORF">C7I36_06385</name>
</gene>
<evidence type="ECO:0000256" key="4">
    <source>
        <dbReference type="PIRSR" id="PIRSR000103-1"/>
    </source>
</evidence>
<dbReference type="PIRSF" id="PIRSF000103">
    <property type="entry name" value="HIBADH"/>
    <property type="match status" value="1"/>
</dbReference>
<keyword evidence="2" id="KW-0560">Oxidoreductase</keyword>
<evidence type="ECO:0000256" key="2">
    <source>
        <dbReference type="ARBA" id="ARBA00023002"/>
    </source>
</evidence>
<dbReference type="Pfam" id="PF03446">
    <property type="entry name" value="NAD_binding_2"/>
    <property type="match status" value="1"/>
</dbReference>
<comment type="caution">
    <text evidence="7">The sequence shown here is derived from an EMBL/GenBank/DDBJ whole genome shotgun (WGS) entry which is preliminary data.</text>
</comment>
<dbReference type="SUPFAM" id="SSF48179">
    <property type="entry name" value="6-phosphogluconate dehydrogenase C-terminal domain-like"/>
    <property type="match status" value="1"/>
</dbReference>
<dbReference type="GO" id="GO:0016054">
    <property type="term" value="P:organic acid catabolic process"/>
    <property type="evidence" value="ECO:0007669"/>
    <property type="project" value="UniProtKB-ARBA"/>
</dbReference>
<sequence>MRAIFPPPPGRSACTGGPCSECCKKSPPPGKVRGVIHPSKEAQAMKLAFIGLGVMGFPMAGHLRQAGHEVCVYNRSPQKAADWVARFGGSRADTPAEAAQGADLVMLCVGNDDDVRAVVYGEQGALAGMKAGALLIDHTTTSAELAEELAGKAAERGARFIDAPVSGGQLGAENGALTVMIGGAEADVAEAAPVLAAYGKKVTRLGPVGSGQRCKMVNQICVIGAVQGIAEGLMIAKKAGLDIATLIEVLAGGAAQSWQLQNRAQTMAEGKFDFGFAAQWMHKDLGICLDEARRQGLTLPLTEQVHQVYEALLAEGLGRCDSTVVIKALES</sequence>
<dbReference type="GO" id="GO:0051287">
    <property type="term" value="F:NAD binding"/>
    <property type="evidence" value="ECO:0007669"/>
    <property type="project" value="InterPro"/>
</dbReference>
<dbReference type="InterPro" id="IPR002204">
    <property type="entry name" value="3-OH-isobutyrate_DH-rel_CS"/>
</dbReference>
<dbReference type="Proteomes" id="UP000242181">
    <property type="component" value="Unassembled WGS sequence"/>
</dbReference>
<feature type="domain" description="6-phosphogluconate dehydrogenase NADP-binding" evidence="5">
    <location>
        <begin position="46"/>
        <end position="206"/>
    </location>
</feature>
<feature type="domain" description="3-hydroxyisobutyrate dehydrogenase-like NAD-binding" evidence="6">
    <location>
        <begin position="209"/>
        <end position="328"/>
    </location>
</feature>
<comment type="similarity">
    <text evidence="1">Belongs to the HIBADH-related family.</text>
</comment>
<dbReference type="PANTHER" id="PTHR43060">
    <property type="entry name" value="3-HYDROXYISOBUTYRATE DEHYDROGENASE-LIKE 1, MITOCHONDRIAL-RELATED"/>
    <property type="match status" value="1"/>
</dbReference>
<feature type="active site" evidence="4">
    <location>
        <position position="215"/>
    </location>
</feature>
<evidence type="ECO:0000313" key="7">
    <source>
        <dbReference type="EMBL" id="PSJ45084.1"/>
    </source>
</evidence>
<dbReference type="GO" id="GO:0050661">
    <property type="term" value="F:NADP binding"/>
    <property type="evidence" value="ECO:0007669"/>
    <property type="project" value="InterPro"/>
</dbReference>
<name>A0A2P7R4D6_9GAMM</name>
<dbReference type="InterPro" id="IPR006115">
    <property type="entry name" value="6PGDH_NADP-bd"/>
</dbReference>
<accession>A0A2P7R4D6</accession>
<evidence type="ECO:0000256" key="3">
    <source>
        <dbReference type="ARBA" id="ARBA00023027"/>
    </source>
</evidence>
<dbReference type="OrthoDB" id="9786703at2"/>
<evidence type="ECO:0000313" key="8">
    <source>
        <dbReference type="Proteomes" id="UP000242181"/>
    </source>
</evidence>
<protein>
    <submittedName>
        <fullName evidence="7">2-hydroxy-3-oxopropionate reductase</fullName>
    </submittedName>
</protein>
<organism evidence="7 8">
    <name type="scientific">Zobellella taiwanensis</name>
    <dbReference type="NCBI Taxonomy" id="347535"/>
    <lineage>
        <taxon>Bacteria</taxon>
        <taxon>Pseudomonadati</taxon>
        <taxon>Pseudomonadota</taxon>
        <taxon>Gammaproteobacteria</taxon>
        <taxon>Aeromonadales</taxon>
        <taxon>Aeromonadaceae</taxon>
        <taxon>Zobellella</taxon>
    </lineage>
</organism>
<dbReference type="Pfam" id="PF14833">
    <property type="entry name" value="NAD_binding_11"/>
    <property type="match status" value="1"/>
</dbReference>
<dbReference type="PROSITE" id="PS00895">
    <property type="entry name" value="3_HYDROXYISOBUT_DH"/>
    <property type="match status" value="1"/>
</dbReference>
<evidence type="ECO:0000256" key="1">
    <source>
        <dbReference type="ARBA" id="ARBA00009080"/>
    </source>
</evidence>
<proteinExistence type="inferred from homology"/>
<dbReference type="SUPFAM" id="SSF51735">
    <property type="entry name" value="NAD(P)-binding Rossmann-fold domains"/>
    <property type="match status" value="1"/>
</dbReference>
<dbReference type="RefSeq" id="WP_106452881.1">
    <property type="nucleotide sequence ID" value="NZ_PXYH01000006.1"/>
</dbReference>
<dbReference type="Gene3D" id="3.40.50.720">
    <property type="entry name" value="NAD(P)-binding Rossmann-like Domain"/>
    <property type="match status" value="1"/>
</dbReference>
<dbReference type="EMBL" id="PXYH01000006">
    <property type="protein sequence ID" value="PSJ45084.1"/>
    <property type="molecule type" value="Genomic_DNA"/>
</dbReference>
<evidence type="ECO:0000259" key="6">
    <source>
        <dbReference type="Pfam" id="PF14833"/>
    </source>
</evidence>
<evidence type="ECO:0000259" key="5">
    <source>
        <dbReference type="Pfam" id="PF03446"/>
    </source>
</evidence>
<dbReference type="GO" id="GO:0016491">
    <property type="term" value="F:oxidoreductase activity"/>
    <property type="evidence" value="ECO:0007669"/>
    <property type="project" value="UniProtKB-KW"/>
</dbReference>
<dbReference type="InterPro" id="IPR029154">
    <property type="entry name" value="HIBADH-like_NADP-bd"/>
</dbReference>
<keyword evidence="8" id="KW-1185">Reference proteome</keyword>
<reference evidence="7 8" key="1">
    <citation type="submission" date="2018-03" db="EMBL/GenBank/DDBJ databases">
        <title>The draft genome of Zobellella taiwanensis JCM 13381.</title>
        <authorList>
            <person name="Liu L."/>
            <person name="Li L."/>
            <person name="Wang T."/>
            <person name="Zhang X."/>
            <person name="Liang L."/>
        </authorList>
    </citation>
    <scope>NUCLEOTIDE SEQUENCE [LARGE SCALE GENOMIC DNA]</scope>
    <source>
        <strain evidence="7 8">JCM 13381</strain>
    </source>
</reference>
<dbReference type="InterPro" id="IPR008927">
    <property type="entry name" value="6-PGluconate_DH-like_C_sf"/>
</dbReference>
<dbReference type="Gene3D" id="1.10.1040.10">
    <property type="entry name" value="N-(1-d-carboxylethyl)-l-norvaline Dehydrogenase, domain 2"/>
    <property type="match status" value="1"/>
</dbReference>